<dbReference type="AlphaFoldDB" id="A0A9P6WBC0"/>
<proteinExistence type="predicted"/>
<protein>
    <recommendedName>
        <fullName evidence="1">Rhodanese domain-containing protein</fullName>
    </recommendedName>
</protein>
<evidence type="ECO:0000259" key="1">
    <source>
        <dbReference type="PROSITE" id="PS50206"/>
    </source>
</evidence>
<keyword evidence="3" id="KW-1185">Reference proteome</keyword>
<comment type="caution">
    <text evidence="2">The sequence shown here is derived from an EMBL/GenBank/DDBJ whole genome shotgun (WGS) entry which is preliminary data.</text>
</comment>
<accession>A0A9P6WBC0</accession>
<dbReference type="OrthoDB" id="566238at2759"/>
<dbReference type="SMART" id="SM00450">
    <property type="entry name" value="RHOD"/>
    <property type="match status" value="1"/>
</dbReference>
<evidence type="ECO:0000313" key="3">
    <source>
        <dbReference type="Proteomes" id="UP000750334"/>
    </source>
</evidence>
<name>A0A9P6WBC0_MAUEX</name>
<dbReference type="Gene3D" id="3.40.250.10">
    <property type="entry name" value="Rhodanese-like domain"/>
    <property type="match status" value="1"/>
</dbReference>
<gene>
    <name evidence="2" type="ORF">C6P45_004876</name>
</gene>
<dbReference type="GO" id="GO:0004792">
    <property type="term" value="F:thiosulfate-cyanide sulfurtransferase activity"/>
    <property type="evidence" value="ECO:0007669"/>
    <property type="project" value="TreeGrafter"/>
</dbReference>
<sequence>MFFSSSSALKSATIATRELSRITKRYKMFRSVLNKTVTKRSNSTNVSKVYNFEQFKNLVQNPSSKVVLVDVREPSELKDYTLPHAINIPYKTNPDALQLNDSQFHSNMGFNKPSKDKELVFFCAKGIRASMARDIANKNGYSNTAVYPGSMTEWLSKGGRDVK</sequence>
<dbReference type="GO" id="GO:0005739">
    <property type="term" value="C:mitochondrion"/>
    <property type="evidence" value="ECO:0007669"/>
    <property type="project" value="TreeGrafter"/>
</dbReference>
<dbReference type="InterPro" id="IPR001763">
    <property type="entry name" value="Rhodanese-like_dom"/>
</dbReference>
<evidence type="ECO:0000313" key="2">
    <source>
        <dbReference type="EMBL" id="KAG0668270.1"/>
    </source>
</evidence>
<dbReference type="CDD" id="cd01519">
    <property type="entry name" value="RHOD_HSP67B2"/>
    <property type="match status" value="1"/>
</dbReference>
<dbReference type="PANTHER" id="PTHR44086:SF10">
    <property type="entry name" value="THIOSULFATE SULFURTRANSFERASE_RHODANESE-LIKE DOMAIN-CONTAINING PROTEIN 3"/>
    <property type="match status" value="1"/>
</dbReference>
<dbReference type="PROSITE" id="PS50206">
    <property type="entry name" value="RHODANESE_3"/>
    <property type="match status" value="1"/>
</dbReference>
<feature type="domain" description="Rhodanese" evidence="1">
    <location>
        <begin position="62"/>
        <end position="163"/>
    </location>
</feature>
<reference evidence="2 3" key="1">
    <citation type="submission" date="2020-11" db="EMBL/GenBank/DDBJ databases">
        <title>Kefir isolates.</title>
        <authorList>
            <person name="Marcisauskas S."/>
            <person name="Kim Y."/>
            <person name="Blasche S."/>
        </authorList>
    </citation>
    <scope>NUCLEOTIDE SEQUENCE [LARGE SCALE GENOMIC DNA]</scope>
    <source>
        <strain evidence="2 3">OG2</strain>
    </source>
</reference>
<dbReference type="InterPro" id="IPR036873">
    <property type="entry name" value="Rhodanese-like_dom_sf"/>
</dbReference>
<dbReference type="EMBL" id="PUHR01000073">
    <property type="protein sequence ID" value="KAG0668270.1"/>
    <property type="molecule type" value="Genomic_DNA"/>
</dbReference>
<organism evidence="2 3">
    <name type="scientific">Maudiozyma exigua</name>
    <name type="common">Yeast</name>
    <name type="synonym">Kazachstania exigua</name>
    <dbReference type="NCBI Taxonomy" id="34358"/>
    <lineage>
        <taxon>Eukaryota</taxon>
        <taxon>Fungi</taxon>
        <taxon>Dikarya</taxon>
        <taxon>Ascomycota</taxon>
        <taxon>Saccharomycotina</taxon>
        <taxon>Saccharomycetes</taxon>
        <taxon>Saccharomycetales</taxon>
        <taxon>Saccharomycetaceae</taxon>
        <taxon>Maudiozyma</taxon>
    </lineage>
</organism>
<dbReference type="Pfam" id="PF00581">
    <property type="entry name" value="Rhodanese"/>
    <property type="match status" value="1"/>
</dbReference>
<dbReference type="Proteomes" id="UP000750334">
    <property type="component" value="Unassembled WGS sequence"/>
</dbReference>
<dbReference type="PANTHER" id="PTHR44086">
    <property type="entry name" value="THIOSULFATE SULFURTRANSFERASE RDL2, MITOCHONDRIAL-RELATED"/>
    <property type="match status" value="1"/>
</dbReference>
<dbReference type="SUPFAM" id="SSF52821">
    <property type="entry name" value="Rhodanese/Cell cycle control phosphatase"/>
    <property type="match status" value="1"/>
</dbReference>